<reference evidence="1" key="1">
    <citation type="submission" date="2016-01" db="EMBL/GenBank/DDBJ databases">
        <authorList>
            <person name="Peeters Charlotte."/>
        </authorList>
    </citation>
    <scope>NUCLEOTIDE SEQUENCE</scope>
    <source>
        <strain evidence="1">LMG 22936</strain>
    </source>
</reference>
<proteinExistence type="predicted"/>
<evidence type="ECO:0000313" key="1">
    <source>
        <dbReference type="EMBL" id="SAL55301.1"/>
    </source>
</evidence>
<comment type="caution">
    <text evidence="1">The sequence shown here is derived from an EMBL/GenBank/DDBJ whole genome shotgun (WGS) entry which is preliminary data.</text>
</comment>
<dbReference type="EMBL" id="FCNZ02000010">
    <property type="protein sequence ID" value="SAL55301.1"/>
    <property type="molecule type" value="Genomic_DNA"/>
</dbReference>
<protein>
    <submittedName>
        <fullName evidence="1">Uncharacterized protein</fullName>
    </submittedName>
</protein>
<gene>
    <name evidence="1" type="ORF">AWB66_03015</name>
</gene>
<evidence type="ECO:0000313" key="2">
    <source>
        <dbReference type="Proteomes" id="UP000054717"/>
    </source>
</evidence>
<sequence>MNRPGPNEQRLMEGLPQVCFIRNTMSNPDCRDSLDF</sequence>
<dbReference type="STRING" id="326475.AWB66_03015"/>
<accession>A0A158IGS4</accession>
<keyword evidence="2" id="KW-1185">Reference proteome</keyword>
<dbReference type="Proteomes" id="UP000054717">
    <property type="component" value="Unassembled WGS sequence"/>
</dbReference>
<dbReference type="AlphaFoldDB" id="A0A158IGS4"/>
<organism evidence="1 2">
    <name type="scientific">Caballeronia telluris</name>
    <dbReference type="NCBI Taxonomy" id="326475"/>
    <lineage>
        <taxon>Bacteria</taxon>
        <taxon>Pseudomonadati</taxon>
        <taxon>Pseudomonadota</taxon>
        <taxon>Betaproteobacteria</taxon>
        <taxon>Burkholderiales</taxon>
        <taxon>Burkholderiaceae</taxon>
        <taxon>Caballeronia</taxon>
    </lineage>
</organism>
<name>A0A158IGS4_9BURK</name>